<comment type="caution">
    <text evidence="1">The sequence shown here is derived from an EMBL/GenBank/DDBJ whole genome shotgun (WGS) entry which is preliminary data.</text>
</comment>
<dbReference type="AlphaFoldDB" id="A0A4Y2PCV9"/>
<proteinExistence type="predicted"/>
<gene>
    <name evidence="1" type="ORF">AVEN_241935_1</name>
</gene>
<name>A0A4Y2PCV9_ARAVE</name>
<dbReference type="Proteomes" id="UP000499080">
    <property type="component" value="Unassembled WGS sequence"/>
</dbReference>
<organism evidence="1 2">
    <name type="scientific">Araneus ventricosus</name>
    <name type="common">Orbweaver spider</name>
    <name type="synonym">Epeira ventricosa</name>
    <dbReference type="NCBI Taxonomy" id="182803"/>
    <lineage>
        <taxon>Eukaryota</taxon>
        <taxon>Metazoa</taxon>
        <taxon>Ecdysozoa</taxon>
        <taxon>Arthropoda</taxon>
        <taxon>Chelicerata</taxon>
        <taxon>Arachnida</taxon>
        <taxon>Araneae</taxon>
        <taxon>Araneomorphae</taxon>
        <taxon>Entelegynae</taxon>
        <taxon>Araneoidea</taxon>
        <taxon>Araneidae</taxon>
        <taxon>Araneus</taxon>
    </lineage>
</organism>
<dbReference type="EMBL" id="BGPR01011145">
    <property type="protein sequence ID" value="GBN49838.1"/>
    <property type="molecule type" value="Genomic_DNA"/>
</dbReference>
<protein>
    <submittedName>
        <fullName evidence="1">Uncharacterized protein</fullName>
    </submittedName>
</protein>
<keyword evidence="2" id="KW-1185">Reference proteome</keyword>
<accession>A0A4Y2PCV9</accession>
<reference evidence="1 2" key="1">
    <citation type="journal article" date="2019" name="Sci. Rep.">
        <title>Orb-weaving spider Araneus ventricosus genome elucidates the spidroin gene catalogue.</title>
        <authorList>
            <person name="Kono N."/>
            <person name="Nakamura H."/>
            <person name="Ohtoshi R."/>
            <person name="Moran D.A.P."/>
            <person name="Shinohara A."/>
            <person name="Yoshida Y."/>
            <person name="Fujiwara M."/>
            <person name="Mori M."/>
            <person name="Tomita M."/>
            <person name="Arakawa K."/>
        </authorList>
    </citation>
    <scope>NUCLEOTIDE SEQUENCE [LARGE SCALE GENOMIC DNA]</scope>
</reference>
<evidence type="ECO:0000313" key="1">
    <source>
        <dbReference type="EMBL" id="GBN49838.1"/>
    </source>
</evidence>
<evidence type="ECO:0000313" key="2">
    <source>
        <dbReference type="Proteomes" id="UP000499080"/>
    </source>
</evidence>
<sequence length="95" mass="10243">MAHPRRWFGRAGHIAWPSRSPNPIRGTFSYGVTCITRLCDACGHTGGSHSAELSMLRQTSKAYLVSSRASGNRFHVVVDCAMTSDGAISNNSCNT</sequence>